<dbReference type="PANTHER" id="PTHR43547">
    <property type="entry name" value="TWO-COMPONENT HISTIDINE KINASE"/>
    <property type="match status" value="1"/>
</dbReference>
<evidence type="ECO:0000256" key="1">
    <source>
        <dbReference type="ARBA" id="ARBA00000085"/>
    </source>
</evidence>
<feature type="domain" description="Histidine kinase" evidence="7">
    <location>
        <begin position="452"/>
        <end position="678"/>
    </location>
</feature>
<dbReference type="SMART" id="SM00387">
    <property type="entry name" value="HATPase_c"/>
    <property type="match status" value="1"/>
</dbReference>
<dbReference type="PROSITE" id="PS50109">
    <property type="entry name" value="HIS_KIN"/>
    <property type="match status" value="1"/>
</dbReference>
<dbReference type="InterPro" id="IPR003018">
    <property type="entry name" value="GAF"/>
</dbReference>
<accession>A0AA97BCS3</accession>
<keyword evidence="3" id="KW-0597">Phosphoprotein</keyword>
<dbReference type="SUPFAM" id="SSF47384">
    <property type="entry name" value="Homodimeric domain of signal transducing histidine kinase"/>
    <property type="match status" value="1"/>
</dbReference>
<dbReference type="Gene3D" id="1.10.287.130">
    <property type="match status" value="1"/>
</dbReference>
<dbReference type="RefSeq" id="WP_316792148.1">
    <property type="nucleotide sequence ID" value="NZ_CP053540.1"/>
</dbReference>
<evidence type="ECO:0000259" key="7">
    <source>
        <dbReference type="PROSITE" id="PS50109"/>
    </source>
</evidence>
<dbReference type="InterPro" id="IPR036890">
    <property type="entry name" value="HATPase_C_sf"/>
</dbReference>
<dbReference type="CDD" id="cd00082">
    <property type="entry name" value="HisKA"/>
    <property type="match status" value="1"/>
</dbReference>
<dbReference type="SUPFAM" id="SSF55781">
    <property type="entry name" value="GAF domain-like"/>
    <property type="match status" value="2"/>
</dbReference>
<evidence type="ECO:0000313" key="8">
    <source>
        <dbReference type="EMBL" id="WOB43046.1"/>
    </source>
</evidence>
<feature type="coiled-coil region" evidence="6">
    <location>
        <begin position="422"/>
        <end position="449"/>
    </location>
</feature>
<keyword evidence="5" id="KW-0902">Two-component regulatory system</keyword>
<dbReference type="EC" id="2.7.13.3" evidence="2"/>
<dbReference type="InterPro" id="IPR036097">
    <property type="entry name" value="HisK_dim/P_sf"/>
</dbReference>
<evidence type="ECO:0000256" key="4">
    <source>
        <dbReference type="ARBA" id="ARBA00022777"/>
    </source>
</evidence>
<reference evidence="8" key="1">
    <citation type="submission" date="2020-05" db="EMBL/GenBank/DDBJ databases">
        <authorList>
            <person name="Zhu T."/>
            <person name="Keshari N."/>
            <person name="Lu X."/>
        </authorList>
    </citation>
    <scope>NUCLEOTIDE SEQUENCE</scope>
    <source>
        <strain evidence="8">NK1-22</strain>
    </source>
</reference>
<dbReference type="InterPro" id="IPR029016">
    <property type="entry name" value="GAF-like_dom_sf"/>
</dbReference>
<keyword evidence="6" id="KW-0175">Coiled coil</keyword>
<dbReference type="SUPFAM" id="SSF55874">
    <property type="entry name" value="ATPase domain of HSP90 chaperone/DNA topoisomerase II/histidine kinase"/>
    <property type="match status" value="1"/>
</dbReference>
<sequence>MDSASSEVALGQLLTVLAQRLGASACAVGILSRSQGLTQAFYWQPGHPPTLSRSLRPLLDLLELPAVRSPLARTELLSISNFSTLKQASALPLPPDAEDESGDFLYQWLPQVPTPVQESTRDLSAPIAADPDRLVNWSNPGSILVSKIRFQGWMNGVLVVLKSQPYVWTELDMQLLRTVSSQVSVAISQIQLQQQVQQQLQAQTLVERLTSAVRNAWATERIFQLALEGAIATLQVERGLVALYKYKDPLHRGRTNSYRSGVRITVESLFPVPPSTAPAPSASVASSSRASAEEEVASKPSFQLSDCGLCQQVFAHPDLAIALPSYSESQCGVADLAEPIQAAAVFDLATLPSVLLVPLENQGTVLGILVVQQRQPRYWLSEEVAFLRMVAAQLSTAIIQTRTLRQVNSLVDERTAQLQRSLDVQAKLYEKTRQQVEQLRRLNQVMEEFLSTVSHELLTPLTSMKVAIRMLREANLAPEQRDRYLEILEAQCAQETRLINDLLTLQKLESQSAMAQFQQLDLQYVLRDLQEAWADSLAEQQMTLEAEVPGRSLMIRTDPDSLHRILTELLTNAKKYGEAGSKILLKASLEVAESVPQVVVSLTNTGAGIAPEEIPVIFEKFRRGQGATQKAIPGIGLGLALVKGLAAHLSGAIAVTSQPISGADLWKTCFTLTLPQAPDLSR</sequence>
<evidence type="ECO:0000256" key="2">
    <source>
        <dbReference type="ARBA" id="ARBA00012438"/>
    </source>
</evidence>
<dbReference type="AlphaFoldDB" id="A0AA97BCS3"/>
<dbReference type="InterPro" id="IPR003661">
    <property type="entry name" value="HisK_dim/P_dom"/>
</dbReference>
<dbReference type="SMART" id="SM00065">
    <property type="entry name" value="GAF"/>
    <property type="match status" value="2"/>
</dbReference>
<keyword evidence="4 8" id="KW-0808">Transferase</keyword>
<evidence type="ECO:0000256" key="3">
    <source>
        <dbReference type="ARBA" id="ARBA00022553"/>
    </source>
</evidence>
<protein>
    <recommendedName>
        <fullName evidence="2">histidine kinase</fullName>
        <ecNumber evidence="2">2.7.13.3</ecNumber>
    </recommendedName>
</protein>
<keyword evidence="4 8" id="KW-0418">Kinase</keyword>
<dbReference type="PRINTS" id="PR00344">
    <property type="entry name" value="BCTRLSENSOR"/>
</dbReference>
<dbReference type="Gene3D" id="3.30.450.40">
    <property type="match status" value="2"/>
</dbReference>
<evidence type="ECO:0000256" key="6">
    <source>
        <dbReference type="SAM" id="Coils"/>
    </source>
</evidence>
<dbReference type="SMART" id="SM00388">
    <property type="entry name" value="HisKA"/>
    <property type="match status" value="1"/>
</dbReference>
<dbReference type="Pfam" id="PF01590">
    <property type="entry name" value="GAF"/>
    <property type="match status" value="1"/>
</dbReference>
<evidence type="ECO:0000256" key="5">
    <source>
        <dbReference type="ARBA" id="ARBA00023012"/>
    </source>
</evidence>
<dbReference type="EMBL" id="CP053540">
    <property type="protein sequence ID" value="WOB43046.1"/>
    <property type="molecule type" value="Genomic_DNA"/>
</dbReference>
<dbReference type="Gene3D" id="3.30.565.10">
    <property type="entry name" value="Histidine kinase-like ATPase, C-terminal domain"/>
    <property type="match status" value="1"/>
</dbReference>
<gene>
    <name evidence="8" type="ORF">HNI00_07660</name>
</gene>
<organism evidence="8">
    <name type="scientific">Thermoleptolyngbya oregonensis NK1-22</name>
    <dbReference type="NCBI Taxonomy" id="2547457"/>
    <lineage>
        <taxon>Bacteria</taxon>
        <taxon>Bacillati</taxon>
        <taxon>Cyanobacteriota</taxon>
        <taxon>Cyanophyceae</taxon>
        <taxon>Oculatellales</taxon>
        <taxon>Oculatellaceae</taxon>
        <taxon>Thermoleptolyngbya</taxon>
    </lineage>
</organism>
<name>A0AA97BCS3_9CYAN</name>
<dbReference type="InterPro" id="IPR004358">
    <property type="entry name" value="Sig_transdc_His_kin-like_C"/>
</dbReference>
<dbReference type="PANTHER" id="PTHR43547:SF2">
    <property type="entry name" value="HYBRID SIGNAL TRANSDUCTION HISTIDINE KINASE C"/>
    <property type="match status" value="1"/>
</dbReference>
<dbReference type="Pfam" id="PF02518">
    <property type="entry name" value="HATPase_c"/>
    <property type="match status" value="1"/>
</dbReference>
<dbReference type="InterPro" id="IPR005467">
    <property type="entry name" value="His_kinase_dom"/>
</dbReference>
<dbReference type="GO" id="GO:0000155">
    <property type="term" value="F:phosphorelay sensor kinase activity"/>
    <property type="evidence" value="ECO:0007669"/>
    <property type="project" value="InterPro"/>
</dbReference>
<dbReference type="InterPro" id="IPR003594">
    <property type="entry name" value="HATPase_dom"/>
</dbReference>
<comment type="catalytic activity">
    <reaction evidence="1">
        <text>ATP + protein L-histidine = ADP + protein N-phospho-L-histidine.</text>
        <dbReference type="EC" id="2.7.13.3"/>
    </reaction>
</comment>
<proteinExistence type="predicted"/>
<dbReference type="Pfam" id="PF00512">
    <property type="entry name" value="HisKA"/>
    <property type="match status" value="1"/>
</dbReference>
<dbReference type="KEGG" id="tog:HNI00_07660"/>